<dbReference type="AlphaFoldDB" id="U1QPC0"/>
<proteinExistence type="predicted"/>
<feature type="compositionally biased region" description="Basic and acidic residues" evidence="1">
    <location>
        <begin position="11"/>
        <end position="32"/>
    </location>
</feature>
<feature type="compositionally biased region" description="Polar residues" evidence="1">
    <location>
        <begin position="33"/>
        <end position="46"/>
    </location>
</feature>
<evidence type="ECO:0000313" key="2">
    <source>
        <dbReference type="EMBL" id="ERH23906.1"/>
    </source>
</evidence>
<reference evidence="2 3" key="1">
    <citation type="submission" date="2013-08" db="EMBL/GenBank/DDBJ databases">
        <authorList>
            <person name="Weinstock G."/>
            <person name="Sodergren E."/>
            <person name="Wylie T."/>
            <person name="Fulton L."/>
            <person name="Fulton R."/>
            <person name="Fronick C."/>
            <person name="O'Laughlin M."/>
            <person name="Godfrey J."/>
            <person name="Miner T."/>
            <person name="Herter B."/>
            <person name="Appelbaum E."/>
            <person name="Cordes M."/>
            <person name="Lek S."/>
            <person name="Wollam A."/>
            <person name="Pepin K.H."/>
            <person name="Palsikar V.B."/>
            <person name="Mitreva M."/>
            <person name="Wilson R.K."/>
        </authorList>
    </citation>
    <scope>NUCLEOTIDE SEQUENCE [LARGE SCALE GENOMIC DNA]</scope>
    <source>
        <strain evidence="2 3">F0542</strain>
    </source>
</reference>
<dbReference type="EMBL" id="AWSE01000079">
    <property type="protein sequence ID" value="ERH23906.1"/>
    <property type="molecule type" value="Genomic_DNA"/>
</dbReference>
<dbReference type="Proteomes" id="UP000016536">
    <property type="component" value="Unassembled WGS sequence"/>
</dbReference>
<protein>
    <submittedName>
        <fullName evidence="2">Uncharacterized protein</fullName>
    </submittedName>
</protein>
<gene>
    <name evidence="2" type="ORF">HMPREF1979_01627</name>
</gene>
<evidence type="ECO:0000313" key="3">
    <source>
        <dbReference type="Proteomes" id="UP000016536"/>
    </source>
</evidence>
<evidence type="ECO:0000256" key="1">
    <source>
        <dbReference type="SAM" id="MobiDB-lite"/>
    </source>
</evidence>
<sequence length="46" mass="5188">MSWALRNSVDAARDGRRASCPRERCTGRRGSQEVKQINDPPNMTNV</sequence>
<dbReference type="HOGENOM" id="CLU_207615_0_0_11"/>
<dbReference type="PATRIC" id="fig|1321818.3.peg.1371"/>
<keyword evidence="3" id="KW-1185">Reference proteome</keyword>
<feature type="region of interest" description="Disordered" evidence="1">
    <location>
        <begin position="1"/>
        <end position="46"/>
    </location>
</feature>
<accession>U1QPC0</accession>
<name>U1QPC0_9ACTO</name>
<organism evidence="2 3">
    <name type="scientific">Actinomyces johnsonii F0542</name>
    <dbReference type="NCBI Taxonomy" id="1321818"/>
    <lineage>
        <taxon>Bacteria</taxon>
        <taxon>Bacillati</taxon>
        <taxon>Actinomycetota</taxon>
        <taxon>Actinomycetes</taxon>
        <taxon>Actinomycetales</taxon>
        <taxon>Actinomycetaceae</taxon>
        <taxon>Actinomyces</taxon>
    </lineage>
</organism>
<comment type="caution">
    <text evidence="2">The sequence shown here is derived from an EMBL/GenBank/DDBJ whole genome shotgun (WGS) entry which is preliminary data.</text>
</comment>